<keyword evidence="1" id="KW-0175">Coiled coil</keyword>
<evidence type="ECO:0000313" key="3">
    <source>
        <dbReference type="Proteomes" id="UP000000305"/>
    </source>
</evidence>
<reference evidence="2 3" key="1">
    <citation type="journal article" date="2011" name="Science">
        <title>The ecoresponsive genome of Daphnia pulex.</title>
        <authorList>
            <person name="Colbourne J.K."/>
            <person name="Pfrender M.E."/>
            <person name="Gilbert D."/>
            <person name="Thomas W.K."/>
            <person name="Tucker A."/>
            <person name="Oakley T.H."/>
            <person name="Tokishita S."/>
            <person name="Aerts A."/>
            <person name="Arnold G.J."/>
            <person name="Basu M.K."/>
            <person name="Bauer D.J."/>
            <person name="Caceres C.E."/>
            <person name="Carmel L."/>
            <person name="Casola C."/>
            <person name="Choi J.H."/>
            <person name="Detter J.C."/>
            <person name="Dong Q."/>
            <person name="Dusheyko S."/>
            <person name="Eads B.D."/>
            <person name="Frohlich T."/>
            <person name="Geiler-Samerotte K.A."/>
            <person name="Gerlach D."/>
            <person name="Hatcher P."/>
            <person name="Jogdeo S."/>
            <person name="Krijgsveld J."/>
            <person name="Kriventseva E.V."/>
            <person name="Kultz D."/>
            <person name="Laforsch C."/>
            <person name="Lindquist E."/>
            <person name="Lopez J."/>
            <person name="Manak J.R."/>
            <person name="Muller J."/>
            <person name="Pangilinan J."/>
            <person name="Patwardhan R.P."/>
            <person name="Pitluck S."/>
            <person name="Pritham E.J."/>
            <person name="Rechtsteiner A."/>
            <person name="Rho M."/>
            <person name="Rogozin I.B."/>
            <person name="Sakarya O."/>
            <person name="Salamov A."/>
            <person name="Schaack S."/>
            <person name="Shapiro H."/>
            <person name="Shiga Y."/>
            <person name="Skalitzky C."/>
            <person name="Smith Z."/>
            <person name="Souvorov A."/>
            <person name="Sung W."/>
            <person name="Tang Z."/>
            <person name="Tsuchiya D."/>
            <person name="Tu H."/>
            <person name="Vos H."/>
            <person name="Wang M."/>
            <person name="Wolf Y.I."/>
            <person name="Yamagata H."/>
            <person name="Yamada T."/>
            <person name="Ye Y."/>
            <person name="Shaw J.R."/>
            <person name="Andrews J."/>
            <person name="Crease T.J."/>
            <person name="Tang H."/>
            <person name="Lucas S.M."/>
            <person name="Robertson H.M."/>
            <person name="Bork P."/>
            <person name="Koonin E.V."/>
            <person name="Zdobnov E.M."/>
            <person name="Grigoriev I.V."/>
            <person name="Lynch M."/>
            <person name="Boore J.L."/>
        </authorList>
    </citation>
    <scope>NUCLEOTIDE SEQUENCE [LARGE SCALE GENOMIC DNA]</scope>
</reference>
<dbReference type="InParanoid" id="E9HMN2"/>
<proteinExistence type="predicted"/>
<dbReference type="KEGG" id="dpx:DAPPUDRAFT_115824"/>
<dbReference type="eggNOG" id="ENOG502QWEQ">
    <property type="taxonomic scope" value="Eukaryota"/>
</dbReference>
<evidence type="ECO:0000256" key="1">
    <source>
        <dbReference type="SAM" id="Coils"/>
    </source>
</evidence>
<dbReference type="HOGENOM" id="CLU_564148_0_0_1"/>
<dbReference type="OrthoDB" id="6371737at2759"/>
<feature type="coiled-coil region" evidence="1">
    <location>
        <begin position="157"/>
        <end position="191"/>
    </location>
</feature>
<evidence type="ECO:0000313" key="2">
    <source>
        <dbReference type="EMBL" id="EFX67013.1"/>
    </source>
</evidence>
<accession>E9HMN2</accession>
<dbReference type="Proteomes" id="UP000000305">
    <property type="component" value="Unassembled WGS sequence"/>
</dbReference>
<dbReference type="PANTHER" id="PTHR46954:SF1">
    <property type="entry name" value="C2H2-TYPE DOMAIN-CONTAINING PROTEIN"/>
    <property type="match status" value="1"/>
</dbReference>
<dbReference type="AlphaFoldDB" id="E9HMN2"/>
<name>E9HMN2_DAPPU</name>
<organism evidence="2 3">
    <name type="scientific">Daphnia pulex</name>
    <name type="common">Water flea</name>
    <dbReference type="NCBI Taxonomy" id="6669"/>
    <lineage>
        <taxon>Eukaryota</taxon>
        <taxon>Metazoa</taxon>
        <taxon>Ecdysozoa</taxon>
        <taxon>Arthropoda</taxon>
        <taxon>Crustacea</taxon>
        <taxon>Branchiopoda</taxon>
        <taxon>Diplostraca</taxon>
        <taxon>Cladocera</taxon>
        <taxon>Anomopoda</taxon>
        <taxon>Daphniidae</taxon>
        <taxon>Daphnia</taxon>
    </lineage>
</organism>
<sequence>MLRELSQSVSKNHLCLSHASSPKLSLPNPYFSEPSCPILLHGLMNYPSALHWTNSGKSPLSIVDGTSHMPNEVLRLIPNVDDPEDGALEAFQLEFLQILSSFKNQTQTKYQRLKVPYHQLVVDGTRAIVQDQLRSEIALIDSNLVALYNRRAVGFLDENQEKELRLKIKKKKELEQTLKNKVADQKRAKKSRNEKKAKMIKICEDHPDIRMALKLRSNPAVRSGKQSSSTAYAHGLGFERVLQLPEFDELSKKRKGVVKPVLIFTVDGGPNENPRYQKTIEVDVHHHLQNDLNALFIATNAPERSAINRVERKMAPSSRELSGLIIPHDNFGSPLDDQSITISKQLAEVWSSVVVDGFPTVAEFIQPEKSEIKSENLMTRSQLWFANHVRTNQYFTHIVKYFDIACCSRPRSSYFSLMHSRFLPPPIPIHQSEEKLKAPESRADQENHRLPSLLISLVLKWDDLLPRSTRSFKQLPFDLYCPSV</sequence>
<dbReference type="PANTHER" id="PTHR46954">
    <property type="entry name" value="C2H2-TYPE DOMAIN-CONTAINING PROTEIN"/>
    <property type="match status" value="1"/>
</dbReference>
<dbReference type="EMBL" id="GL732688">
    <property type="protein sequence ID" value="EFX67013.1"/>
    <property type="molecule type" value="Genomic_DNA"/>
</dbReference>
<protein>
    <submittedName>
        <fullName evidence="2">Uncharacterized protein</fullName>
    </submittedName>
</protein>
<gene>
    <name evidence="2" type="ORF">DAPPUDRAFT_115824</name>
</gene>
<keyword evidence="3" id="KW-1185">Reference proteome</keyword>